<dbReference type="Gene3D" id="2.60.120.1440">
    <property type="match status" value="1"/>
</dbReference>
<dbReference type="InterPro" id="IPR032508">
    <property type="entry name" value="FecR_C"/>
</dbReference>
<evidence type="ECO:0000259" key="2">
    <source>
        <dbReference type="Pfam" id="PF16344"/>
    </source>
</evidence>
<reference evidence="3 4" key="1">
    <citation type="journal article" date="2019" name="Int. J. Syst. Evol. Microbiol.">
        <title>The Global Catalogue of Microorganisms (GCM) 10K type strain sequencing project: providing services to taxonomists for standard genome sequencing and annotation.</title>
        <authorList>
            <consortium name="The Broad Institute Genomics Platform"/>
            <consortium name="The Broad Institute Genome Sequencing Center for Infectious Disease"/>
            <person name="Wu L."/>
            <person name="Ma J."/>
        </authorList>
    </citation>
    <scope>NUCLEOTIDE SEQUENCE [LARGE SCALE GENOMIC DNA]</scope>
    <source>
        <strain evidence="3 4">JCM 16112</strain>
    </source>
</reference>
<dbReference type="Gene3D" id="3.55.50.30">
    <property type="match status" value="1"/>
</dbReference>
<evidence type="ECO:0000313" key="4">
    <source>
        <dbReference type="Proteomes" id="UP001500469"/>
    </source>
</evidence>
<dbReference type="InterPro" id="IPR012373">
    <property type="entry name" value="Ferrdict_sens_TM"/>
</dbReference>
<dbReference type="Pfam" id="PF16344">
    <property type="entry name" value="FecR_C"/>
    <property type="match status" value="1"/>
</dbReference>
<organism evidence="3 4">
    <name type="scientific">Algoriphagus jejuensis</name>
    <dbReference type="NCBI Taxonomy" id="419934"/>
    <lineage>
        <taxon>Bacteria</taxon>
        <taxon>Pseudomonadati</taxon>
        <taxon>Bacteroidota</taxon>
        <taxon>Cytophagia</taxon>
        <taxon>Cytophagales</taxon>
        <taxon>Cyclobacteriaceae</taxon>
        <taxon>Algoriphagus</taxon>
    </lineage>
</organism>
<sequence length="353" mass="40098">MSSKGNIKKFEDYEIEEFLSDEFFVQWVKNPNDNTTHFWEKWLAANPRKRPMVAEAAEVIRAIHYRPEPALSDESYVKLFENIIKADEGLSSLQPNNASKGEKWYSFFSVRRAAVFFLVCLGAWVIYSSLPDTTPKESTPLQWITKTNPKGQKTTVRLKDGTVIHLNANSSISYPETFSESVREIKLLNGVAFFDVKKETRPFIVSVSKTQVEVLGTSFNISHKNEKHLEVALVEGSVKVKDILGNQLMLAPSEKLQMGEDGYLSKSTFDVIEVTGWKDKYLVFKNDDFEAVAQKLENWYGVDIQTVGDFPKGWSYSGIYLDESLANTLEGIRQTSEISYTIADKKVVISKLK</sequence>
<evidence type="ECO:0000259" key="1">
    <source>
        <dbReference type="Pfam" id="PF04773"/>
    </source>
</evidence>
<dbReference type="Pfam" id="PF04773">
    <property type="entry name" value="FecR"/>
    <property type="match status" value="1"/>
</dbReference>
<dbReference type="PANTHER" id="PTHR30273">
    <property type="entry name" value="PERIPLASMIC SIGNAL SENSOR AND SIGMA FACTOR ACTIVATOR FECR-RELATED"/>
    <property type="match status" value="1"/>
</dbReference>
<keyword evidence="4" id="KW-1185">Reference proteome</keyword>
<feature type="domain" description="FecR protein" evidence="1">
    <location>
        <begin position="150"/>
        <end position="239"/>
    </location>
</feature>
<proteinExistence type="predicted"/>
<dbReference type="PIRSF" id="PIRSF018266">
    <property type="entry name" value="FecR"/>
    <property type="match status" value="1"/>
</dbReference>
<dbReference type="RefSeq" id="WP_343851462.1">
    <property type="nucleotide sequence ID" value="NZ_BAAAFI010000010.1"/>
</dbReference>
<name>A0ABN1N0L2_9BACT</name>
<gene>
    <name evidence="3" type="ORF">GCM10009119_22150</name>
</gene>
<dbReference type="Proteomes" id="UP001500469">
    <property type="component" value="Unassembled WGS sequence"/>
</dbReference>
<dbReference type="PANTHER" id="PTHR30273:SF2">
    <property type="entry name" value="PROTEIN FECR"/>
    <property type="match status" value="1"/>
</dbReference>
<evidence type="ECO:0000313" key="3">
    <source>
        <dbReference type="EMBL" id="GAA0879247.1"/>
    </source>
</evidence>
<comment type="caution">
    <text evidence="3">The sequence shown here is derived from an EMBL/GenBank/DDBJ whole genome shotgun (WGS) entry which is preliminary data.</text>
</comment>
<dbReference type="InterPro" id="IPR006860">
    <property type="entry name" value="FecR"/>
</dbReference>
<protein>
    <submittedName>
        <fullName evidence="3">FecR domain-containing protein</fullName>
    </submittedName>
</protein>
<feature type="domain" description="Protein FecR C-terminal" evidence="2">
    <location>
        <begin position="281"/>
        <end position="349"/>
    </location>
</feature>
<dbReference type="EMBL" id="BAAAFI010000010">
    <property type="protein sequence ID" value="GAA0879247.1"/>
    <property type="molecule type" value="Genomic_DNA"/>
</dbReference>
<accession>A0ABN1N0L2</accession>